<evidence type="ECO:0000313" key="2">
    <source>
        <dbReference type="EMBL" id="AJE84347.1"/>
    </source>
</evidence>
<keyword evidence="3" id="KW-1185">Reference proteome</keyword>
<feature type="region of interest" description="Disordered" evidence="1">
    <location>
        <begin position="1"/>
        <end position="42"/>
    </location>
</feature>
<protein>
    <submittedName>
        <fullName evidence="2">Uncharacterized protein</fullName>
    </submittedName>
</protein>
<reference evidence="2 3" key="1">
    <citation type="submission" date="2015-01" db="EMBL/GenBank/DDBJ databases">
        <title>Enhanced salinomycin production by adjusting the supply of polyketide extender units in Streptomyce albus DSM 41398.</title>
        <authorList>
            <person name="Lu C."/>
        </authorList>
    </citation>
    <scope>NUCLEOTIDE SEQUENCE [LARGE SCALE GENOMIC DNA]</scope>
    <source>
        <strain evidence="3">ATCC 21838 / DSM 41398 / FERM P-419 / JCM 4703 / NBRC 107858</strain>
    </source>
</reference>
<proteinExistence type="predicted"/>
<dbReference type="Proteomes" id="UP000031523">
    <property type="component" value="Chromosome"/>
</dbReference>
<sequence length="42" mass="4406">MAEAAETVRLRAPPRGHRCRGQPQQRGGAAARQGGHRGKGTA</sequence>
<name>A0A0B5F220_STRA4</name>
<feature type="compositionally biased region" description="Low complexity" evidence="1">
    <location>
        <begin position="21"/>
        <end position="33"/>
    </location>
</feature>
<dbReference type="KEGG" id="sals:SLNWT_3971"/>
<organism evidence="2 3">
    <name type="scientific">Streptomyces albus (strain ATCC 21838 / DSM 41398 / FERM P-419 / JCM 4703 / NBRC 107858)</name>
    <dbReference type="NCBI Taxonomy" id="1081613"/>
    <lineage>
        <taxon>Bacteria</taxon>
        <taxon>Bacillati</taxon>
        <taxon>Actinomycetota</taxon>
        <taxon>Actinomycetes</taxon>
        <taxon>Kitasatosporales</taxon>
        <taxon>Streptomycetaceae</taxon>
        <taxon>Streptomyces</taxon>
    </lineage>
</organism>
<evidence type="ECO:0000313" key="3">
    <source>
        <dbReference type="Proteomes" id="UP000031523"/>
    </source>
</evidence>
<accession>A0A0B5F220</accession>
<evidence type="ECO:0000256" key="1">
    <source>
        <dbReference type="SAM" id="MobiDB-lite"/>
    </source>
</evidence>
<gene>
    <name evidence="2" type="ORF">SLNWT_3971</name>
</gene>
<dbReference type="AlphaFoldDB" id="A0A0B5F220"/>
<dbReference type="EMBL" id="CP010519">
    <property type="protein sequence ID" value="AJE84347.1"/>
    <property type="molecule type" value="Genomic_DNA"/>
</dbReference>